<gene>
    <name evidence="2" type="ORF">EV186_102607</name>
</gene>
<proteinExistence type="predicted"/>
<keyword evidence="3" id="KW-1185">Reference proteome</keyword>
<dbReference type="EMBL" id="SNXZ01000002">
    <property type="protein sequence ID" value="TDQ00741.1"/>
    <property type="molecule type" value="Genomic_DNA"/>
</dbReference>
<comment type="caution">
    <text evidence="2">The sequence shown here is derived from an EMBL/GenBank/DDBJ whole genome shotgun (WGS) entry which is preliminary data.</text>
</comment>
<dbReference type="OrthoDB" id="3338687at2"/>
<name>A0A4V3CZR7_LABRH</name>
<dbReference type="AlphaFoldDB" id="A0A4V3CZR7"/>
<sequence length="340" mass="36734">MKIVVIGASGNVGTAVLDALHESGSGDDSVHAIARRRPEPLPPYAHTSWHEVDIADPRASGRLEEVFAGADVVVQLAWAIQPNHDRQALRDTNVDGSRRVFDALARAGVPHLVYVSSIGTYAPAVTSAPVDEQWPATGVRSSMYSTDKAAVETYLDEFERRHPATTVTRLRPALVMHRAAAEEIQRFFIGPVPRALFKVLRRGRLPMVPLPGALRMQVVHAVDLAAAVVAAIRTRLPGAVNIATDPVLSAEDLAQLVGKRLVPMPARLLRPIVHGAWRLRAVPVSPGWLDLAMRVPVMSTRRARTELGWEPKVTARAAVQDLLEGLAQGAGQPASPALRP</sequence>
<feature type="domain" description="NAD-dependent epimerase/dehydratase" evidence="1">
    <location>
        <begin position="3"/>
        <end position="243"/>
    </location>
</feature>
<dbReference type="Gene3D" id="3.40.50.720">
    <property type="entry name" value="NAD(P)-binding Rossmann-like Domain"/>
    <property type="match status" value="1"/>
</dbReference>
<accession>A0A4V3CZR7</accession>
<protein>
    <submittedName>
        <fullName evidence="2">Nucleoside-diphosphate-sugar epimerase</fullName>
    </submittedName>
</protein>
<dbReference type="GO" id="GO:0005737">
    <property type="term" value="C:cytoplasm"/>
    <property type="evidence" value="ECO:0007669"/>
    <property type="project" value="TreeGrafter"/>
</dbReference>
<dbReference type="SUPFAM" id="SSF51735">
    <property type="entry name" value="NAD(P)-binding Rossmann-fold domains"/>
    <property type="match status" value="1"/>
</dbReference>
<dbReference type="Pfam" id="PF01370">
    <property type="entry name" value="Epimerase"/>
    <property type="match status" value="1"/>
</dbReference>
<dbReference type="PANTHER" id="PTHR48079">
    <property type="entry name" value="PROTEIN YEEZ"/>
    <property type="match status" value="1"/>
</dbReference>
<dbReference type="InterPro" id="IPR051783">
    <property type="entry name" value="NAD(P)-dependent_oxidoreduct"/>
</dbReference>
<dbReference type="PANTHER" id="PTHR48079:SF6">
    <property type="entry name" value="NAD(P)-BINDING DOMAIN-CONTAINING PROTEIN-RELATED"/>
    <property type="match status" value="1"/>
</dbReference>
<dbReference type="Proteomes" id="UP000295444">
    <property type="component" value="Unassembled WGS sequence"/>
</dbReference>
<dbReference type="GO" id="GO:0004029">
    <property type="term" value="F:aldehyde dehydrogenase (NAD+) activity"/>
    <property type="evidence" value="ECO:0007669"/>
    <property type="project" value="TreeGrafter"/>
</dbReference>
<evidence type="ECO:0000313" key="3">
    <source>
        <dbReference type="Proteomes" id="UP000295444"/>
    </source>
</evidence>
<reference evidence="2 3" key="1">
    <citation type="submission" date="2019-03" db="EMBL/GenBank/DDBJ databases">
        <title>Genomic Encyclopedia of Type Strains, Phase IV (KMG-IV): sequencing the most valuable type-strain genomes for metagenomic binning, comparative biology and taxonomic classification.</title>
        <authorList>
            <person name="Goeker M."/>
        </authorList>
    </citation>
    <scope>NUCLEOTIDE SEQUENCE [LARGE SCALE GENOMIC DNA]</scope>
    <source>
        <strain evidence="2 3">DSM 45361</strain>
    </source>
</reference>
<evidence type="ECO:0000259" key="1">
    <source>
        <dbReference type="Pfam" id="PF01370"/>
    </source>
</evidence>
<dbReference type="RefSeq" id="WP_133849411.1">
    <property type="nucleotide sequence ID" value="NZ_SNXZ01000002.1"/>
</dbReference>
<dbReference type="InterPro" id="IPR036291">
    <property type="entry name" value="NAD(P)-bd_dom_sf"/>
</dbReference>
<evidence type="ECO:0000313" key="2">
    <source>
        <dbReference type="EMBL" id="TDQ00741.1"/>
    </source>
</evidence>
<dbReference type="InterPro" id="IPR001509">
    <property type="entry name" value="Epimerase_deHydtase"/>
</dbReference>
<organism evidence="2 3">
    <name type="scientific">Labedaea rhizosphaerae</name>
    <dbReference type="NCBI Taxonomy" id="598644"/>
    <lineage>
        <taxon>Bacteria</taxon>
        <taxon>Bacillati</taxon>
        <taxon>Actinomycetota</taxon>
        <taxon>Actinomycetes</taxon>
        <taxon>Pseudonocardiales</taxon>
        <taxon>Pseudonocardiaceae</taxon>
        <taxon>Labedaea</taxon>
    </lineage>
</organism>